<feature type="transmembrane region" description="Helical" evidence="5">
    <location>
        <begin position="203"/>
        <end position="223"/>
    </location>
</feature>
<evidence type="ECO:0000256" key="2">
    <source>
        <dbReference type="ARBA" id="ARBA00022692"/>
    </source>
</evidence>
<keyword evidence="2 5" id="KW-0812">Transmembrane</keyword>
<protein>
    <submittedName>
        <fullName evidence="7">Amino acid permease</fullName>
    </submittedName>
</protein>
<evidence type="ECO:0000256" key="4">
    <source>
        <dbReference type="ARBA" id="ARBA00023136"/>
    </source>
</evidence>
<keyword evidence="4 5" id="KW-0472">Membrane</keyword>
<accession>A0A196SI16</accession>
<feature type="transmembrane region" description="Helical" evidence="5">
    <location>
        <begin position="78"/>
        <end position="96"/>
    </location>
</feature>
<feature type="transmembrane region" description="Helical" evidence="5">
    <location>
        <begin position="235"/>
        <end position="255"/>
    </location>
</feature>
<dbReference type="GO" id="GO:0015179">
    <property type="term" value="F:L-amino acid transmembrane transporter activity"/>
    <property type="evidence" value="ECO:0007669"/>
    <property type="project" value="TreeGrafter"/>
</dbReference>
<keyword evidence="3 5" id="KW-1133">Transmembrane helix</keyword>
<feature type="transmembrane region" description="Helical" evidence="5">
    <location>
        <begin position="389"/>
        <end position="413"/>
    </location>
</feature>
<evidence type="ECO:0000256" key="1">
    <source>
        <dbReference type="ARBA" id="ARBA00004141"/>
    </source>
</evidence>
<sequence length="454" mass="50893">MKRMSSFEIDKPLISSNESDGEKKEISVVNVMAPQTQEYDSRYLSLKQFSITLTKNITGPGVLSIPYSMLQMGIPATFFFYIVLAVINVWCSHLLVDVNDYTHRNPSPYPYKRIGNDYAVIIYHILGPRGYYLFLVLYLIAIWGVQVSTLITIVDFIDNLPWLSSIFPNRSTTKLFLHITCTLICMLLVFMKDMKPLVPVSSLSILALLISFILLLAYGFASFHITFSLSMLKPLSWTALLSSMGVASFSLGYNFSFLSFFKQVKPSLKNQTKKALTPIIAVITICLLLFPLLALMSFYSSPAGIKQDILLSIPETHPISIIISIMMFLSCLFTYPIYSPPLNEILEETVKNKKSVGIFVADSTRLTYRILQTIGISIVAYICPFFGDIISLVGGFVFTAISMVIPPLLHFICFKNSLSTKDKCVHILAIVFSSVFMLVSTAFSTAHLIHNIVK</sequence>
<dbReference type="Proteomes" id="UP000078348">
    <property type="component" value="Unassembled WGS sequence"/>
</dbReference>
<dbReference type="PANTHER" id="PTHR22950">
    <property type="entry name" value="AMINO ACID TRANSPORTER"/>
    <property type="match status" value="1"/>
</dbReference>
<evidence type="ECO:0000256" key="3">
    <source>
        <dbReference type="ARBA" id="ARBA00022989"/>
    </source>
</evidence>
<feature type="transmembrane region" description="Helical" evidence="5">
    <location>
        <begin position="319"/>
        <end position="338"/>
    </location>
</feature>
<feature type="transmembrane region" description="Helical" evidence="5">
    <location>
        <begin position="175"/>
        <end position="191"/>
    </location>
</feature>
<dbReference type="PANTHER" id="PTHR22950:SF349">
    <property type="entry name" value="AMINO ACID TRANSPORTER TRANSMEMBRANE DOMAIN-CONTAINING PROTEIN"/>
    <property type="match status" value="1"/>
</dbReference>
<reference evidence="7 8" key="1">
    <citation type="submission" date="2016-05" db="EMBL/GenBank/DDBJ databases">
        <title>Nuclear genome of Blastocystis sp. subtype 1 NandII.</title>
        <authorList>
            <person name="Gentekaki E."/>
            <person name="Curtis B."/>
            <person name="Stairs C."/>
            <person name="Eme L."/>
            <person name="Herman E."/>
            <person name="Klimes V."/>
            <person name="Arias M.C."/>
            <person name="Elias M."/>
            <person name="Hilliou F."/>
            <person name="Klute M."/>
            <person name="Malik S.-B."/>
            <person name="Pightling A."/>
            <person name="Rachubinski R."/>
            <person name="Salas D."/>
            <person name="Schlacht A."/>
            <person name="Suga H."/>
            <person name="Archibald J."/>
            <person name="Ball S.G."/>
            <person name="Clark G."/>
            <person name="Dacks J."/>
            <person name="Van Der Giezen M."/>
            <person name="Tsaousis A."/>
            <person name="Roger A."/>
        </authorList>
    </citation>
    <scope>NUCLEOTIDE SEQUENCE [LARGE SCALE GENOMIC DNA]</scope>
    <source>
        <strain evidence="8">ATCC 50177 / NandII</strain>
    </source>
</reference>
<comment type="caution">
    <text evidence="7">The sequence shown here is derived from an EMBL/GenBank/DDBJ whole genome shotgun (WGS) entry which is preliminary data.</text>
</comment>
<proteinExistence type="predicted"/>
<comment type="subcellular location">
    <subcellularLocation>
        <location evidence="1">Membrane</location>
        <topology evidence="1">Multi-pass membrane protein</topology>
    </subcellularLocation>
</comment>
<feature type="transmembrane region" description="Helical" evidence="5">
    <location>
        <begin position="425"/>
        <end position="449"/>
    </location>
</feature>
<dbReference type="Pfam" id="PF01490">
    <property type="entry name" value="Aa_trans"/>
    <property type="match status" value="1"/>
</dbReference>
<keyword evidence="8" id="KW-1185">Reference proteome</keyword>
<name>A0A196SI16_BLAHN</name>
<dbReference type="OrthoDB" id="40134at2759"/>
<feature type="transmembrane region" description="Helical" evidence="5">
    <location>
        <begin position="131"/>
        <end position="154"/>
    </location>
</feature>
<dbReference type="STRING" id="478820.A0A196SI16"/>
<evidence type="ECO:0000256" key="5">
    <source>
        <dbReference type="SAM" id="Phobius"/>
    </source>
</evidence>
<dbReference type="InterPro" id="IPR013057">
    <property type="entry name" value="AA_transpt_TM"/>
</dbReference>
<dbReference type="AlphaFoldDB" id="A0A196SI16"/>
<dbReference type="GO" id="GO:0005774">
    <property type="term" value="C:vacuolar membrane"/>
    <property type="evidence" value="ECO:0007669"/>
    <property type="project" value="TreeGrafter"/>
</dbReference>
<evidence type="ECO:0000313" key="7">
    <source>
        <dbReference type="EMBL" id="OAO15594.1"/>
    </source>
</evidence>
<organism evidence="7 8">
    <name type="scientific">Blastocystis sp. subtype 1 (strain ATCC 50177 / NandII)</name>
    <dbReference type="NCBI Taxonomy" id="478820"/>
    <lineage>
        <taxon>Eukaryota</taxon>
        <taxon>Sar</taxon>
        <taxon>Stramenopiles</taxon>
        <taxon>Bigyra</taxon>
        <taxon>Opalozoa</taxon>
        <taxon>Opalinata</taxon>
        <taxon>Blastocystidae</taxon>
        <taxon>Blastocystis</taxon>
    </lineage>
</organism>
<feature type="transmembrane region" description="Helical" evidence="5">
    <location>
        <begin position="275"/>
        <end position="299"/>
    </location>
</feature>
<feature type="domain" description="Amino acid transporter transmembrane" evidence="6">
    <location>
        <begin position="45"/>
        <end position="449"/>
    </location>
</feature>
<dbReference type="EMBL" id="LXWW01000129">
    <property type="protein sequence ID" value="OAO15594.1"/>
    <property type="molecule type" value="Genomic_DNA"/>
</dbReference>
<evidence type="ECO:0000259" key="6">
    <source>
        <dbReference type="Pfam" id="PF01490"/>
    </source>
</evidence>
<gene>
    <name evidence="7" type="ORF">AV274_2668</name>
</gene>
<evidence type="ECO:0000313" key="8">
    <source>
        <dbReference type="Proteomes" id="UP000078348"/>
    </source>
</evidence>